<dbReference type="EMBL" id="CP015249">
    <property type="protein sequence ID" value="ANB18996.1"/>
    <property type="molecule type" value="Genomic_DNA"/>
</dbReference>
<dbReference type="HAMAP" id="MF_01463_B">
    <property type="entry name" value="SecD_B"/>
    <property type="match status" value="1"/>
</dbReference>
<dbReference type="Gene3D" id="1.20.1640.10">
    <property type="entry name" value="Multidrug efflux transporter AcrB transmembrane domain"/>
    <property type="match status" value="1"/>
</dbReference>
<dbReference type="InterPro" id="IPR054384">
    <property type="entry name" value="SecDF_P1_head"/>
</dbReference>
<dbReference type="Pfam" id="PF21760">
    <property type="entry name" value="SecD_1st"/>
    <property type="match status" value="1"/>
</dbReference>
<reference evidence="16 17" key="1">
    <citation type="submission" date="2016-04" db="EMBL/GenBank/DDBJ databases">
        <title>Complete genome sequence of Dokdonella koreensis DS-123T.</title>
        <authorList>
            <person name="Kim J.F."/>
            <person name="Lee H."/>
            <person name="Kwak M.-J."/>
        </authorList>
    </citation>
    <scope>NUCLEOTIDE SEQUENCE [LARGE SCALE GENOMIC DNA]</scope>
    <source>
        <strain evidence="16 17">DS-123</strain>
    </source>
</reference>
<keyword evidence="2 11" id="KW-0813">Transport</keyword>
<feature type="domain" description="Protein translocase subunit SecDF P1" evidence="14">
    <location>
        <begin position="234"/>
        <end position="293"/>
    </location>
</feature>
<dbReference type="GO" id="GO:0006605">
    <property type="term" value="P:protein targeting"/>
    <property type="evidence" value="ECO:0007669"/>
    <property type="project" value="UniProtKB-UniRule"/>
</dbReference>
<accession>A0A167H5E6</accession>
<feature type="transmembrane region" description="Helical" evidence="11">
    <location>
        <begin position="515"/>
        <end position="533"/>
    </location>
</feature>
<evidence type="ECO:0000256" key="8">
    <source>
        <dbReference type="ARBA" id="ARBA00023136"/>
    </source>
</evidence>
<dbReference type="InterPro" id="IPR027398">
    <property type="entry name" value="SecD-TM"/>
</dbReference>
<keyword evidence="3 11" id="KW-1003">Cell membrane</keyword>
<dbReference type="NCBIfam" id="TIGR01129">
    <property type="entry name" value="secD"/>
    <property type="match status" value="1"/>
</dbReference>
<evidence type="ECO:0000256" key="5">
    <source>
        <dbReference type="ARBA" id="ARBA00022927"/>
    </source>
</evidence>
<keyword evidence="6 11" id="KW-1133">Transmembrane helix</keyword>
<keyword evidence="5 11" id="KW-0653">Protein transport</keyword>
<feature type="transmembrane region" description="Helical" evidence="11">
    <location>
        <begin position="586"/>
        <end position="610"/>
    </location>
</feature>
<evidence type="ECO:0000313" key="17">
    <source>
        <dbReference type="Proteomes" id="UP000076830"/>
    </source>
</evidence>
<dbReference type="InterPro" id="IPR005791">
    <property type="entry name" value="SecD"/>
</dbReference>
<dbReference type="Pfam" id="PF07549">
    <property type="entry name" value="Sec_GG"/>
    <property type="match status" value="1"/>
</dbReference>
<name>A0A167H5E6_9GAMM</name>
<evidence type="ECO:0000256" key="11">
    <source>
        <dbReference type="HAMAP-Rule" id="MF_01463"/>
    </source>
</evidence>
<evidence type="ECO:0000256" key="3">
    <source>
        <dbReference type="ARBA" id="ARBA00022475"/>
    </source>
</evidence>
<keyword evidence="7 11" id="KW-0811">Translocation</keyword>
<evidence type="ECO:0000256" key="4">
    <source>
        <dbReference type="ARBA" id="ARBA00022692"/>
    </source>
</evidence>
<evidence type="ECO:0000256" key="1">
    <source>
        <dbReference type="ARBA" id="ARBA00004651"/>
    </source>
</evidence>
<evidence type="ECO:0000259" key="14">
    <source>
        <dbReference type="Pfam" id="PF21760"/>
    </source>
</evidence>
<evidence type="ECO:0000259" key="15">
    <source>
        <dbReference type="Pfam" id="PF22599"/>
    </source>
</evidence>
<dbReference type="InterPro" id="IPR022646">
    <property type="entry name" value="SecD/SecF_CS"/>
</dbReference>
<dbReference type="GO" id="GO:0015450">
    <property type="term" value="F:protein-transporting ATPase activity"/>
    <property type="evidence" value="ECO:0007669"/>
    <property type="project" value="InterPro"/>
</dbReference>
<comment type="function">
    <text evidence="11">Part of the Sec protein translocase complex. Interacts with the SecYEG preprotein conducting channel. SecDF uses the proton motive force (PMF) to complete protein translocation after the ATP-dependent function of SecA.</text>
</comment>
<dbReference type="AlphaFoldDB" id="A0A167H5E6"/>
<dbReference type="NCBIfam" id="TIGR00916">
    <property type="entry name" value="2A0604s01"/>
    <property type="match status" value="1"/>
</dbReference>
<dbReference type="OrthoDB" id="9805019at2"/>
<dbReference type="PANTHER" id="PTHR30081">
    <property type="entry name" value="PROTEIN-EXPORT MEMBRANE PROTEIN SEC"/>
    <property type="match status" value="1"/>
</dbReference>
<dbReference type="Pfam" id="PF02355">
    <property type="entry name" value="SecD_SecF_C"/>
    <property type="match status" value="1"/>
</dbReference>
<dbReference type="Pfam" id="PF22599">
    <property type="entry name" value="SecDF_P1_head"/>
    <property type="match status" value="1"/>
</dbReference>
<sequence length="624" mass="67552">MNDFPRWKYWLVALVIFAGLLYSLPNIFLQEPAVQVSANRGATIDDALKERVQGVLEAAKLSFESITIEGERLMVRVSTLDLQNKAADTIKTDFAEKGDSDRYVVALNLASTVPGWLRAIGANAMPLGLDLQGGVHFLMQVDQKNVLETQELRYVGDIQTALREKGIRAKSVGRGAQGLVTQLRSEEDRNAAFSAITASSPELELENGPVVGDSYTLIARIKRERLVEIAQNTIKQNVATLRNRINAIGVAEPVIQQQGDSRIVVELPGVQDTTEAKKILGATATLEYRAVDENTNPMEAQRTGQVPPDSRLYRHRDGSPIVLKKRVIVTGDELVDASSSPDPQTGEPAVSITLNSAGGRKMLDFTRENVGRRMATVYIERIPETKIVDGKEVTVPKITEEVINAATIRGVFSNKFNTTGIGSMKEASDLALFLRAGSLAAPVDIVEERVIGPSLGQDNIRTAIHAVLISLALVVVFVAFYYRLFGLMADFALLLNLVLLVAILSLFQATLTLPGIAGIVLTLGMAIDANVLICERIREEIRNGCTPLAAIRAGYEKAWATILDANVTHLIAAFGLMAFGSGPLRGFAITLAIGILTSMFTAVTVTRALVQATLGGRRLKSLSV</sequence>
<evidence type="ECO:0000256" key="2">
    <source>
        <dbReference type="ARBA" id="ARBA00022448"/>
    </source>
</evidence>
<comment type="subunit">
    <text evidence="11">Forms a complex with SecF. Part of the essential Sec protein translocation apparatus which comprises SecA, SecYEG and auxiliary proteins SecDF-YajC and YidC.</text>
</comment>
<comment type="similarity">
    <text evidence="9 11">Belongs to the SecD/SecF family. SecD subfamily.</text>
</comment>
<dbReference type="InterPro" id="IPR022813">
    <property type="entry name" value="SecD/SecF_arch_bac"/>
</dbReference>
<dbReference type="Proteomes" id="UP000076830">
    <property type="component" value="Chromosome"/>
</dbReference>
<evidence type="ECO:0000313" key="16">
    <source>
        <dbReference type="EMBL" id="ANB18996.1"/>
    </source>
</evidence>
<evidence type="ECO:0000259" key="13">
    <source>
        <dbReference type="Pfam" id="PF13721"/>
    </source>
</evidence>
<dbReference type="Gene3D" id="3.30.1360.200">
    <property type="match status" value="1"/>
</dbReference>
<dbReference type="InterPro" id="IPR055344">
    <property type="entry name" value="SecD_SecF_C_bact"/>
</dbReference>
<feature type="transmembrane region" description="Helical" evidence="11">
    <location>
        <begin position="463"/>
        <end position="484"/>
    </location>
</feature>
<comment type="caution">
    <text evidence="11">Lacks conserved residue(s) required for the propagation of feature annotation.</text>
</comment>
<dbReference type="InterPro" id="IPR048634">
    <property type="entry name" value="SecD_SecF_C"/>
</dbReference>
<dbReference type="FunFam" id="3.30.70.3400:FF:000003">
    <property type="entry name" value="Preprotein translocase subunit SecD"/>
    <property type="match status" value="1"/>
</dbReference>
<dbReference type="FunFam" id="3.30.1360.200:FF:000001">
    <property type="entry name" value="Protein translocase subunit SecD"/>
    <property type="match status" value="1"/>
</dbReference>
<keyword evidence="17" id="KW-1185">Reference proteome</keyword>
<evidence type="ECO:0000256" key="9">
    <source>
        <dbReference type="ARBA" id="ARBA00060774"/>
    </source>
</evidence>
<dbReference type="PANTHER" id="PTHR30081:SF1">
    <property type="entry name" value="PROTEIN TRANSLOCASE SUBUNIT SECD"/>
    <property type="match status" value="1"/>
</dbReference>
<keyword evidence="8 11" id="KW-0472">Membrane</keyword>
<evidence type="ECO:0000256" key="6">
    <source>
        <dbReference type="ARBA" id="ARBA00022989"/>
    </source>
</evidence>
<feature type="transmembrane region" description="Helical" evidence="11">
    <location>
        <begin position="558"/>
        <end position="580"/>
    </location>
</feature>
<feature type="transmembrane region" description="Helical" evidence="11">
    <location>
        <begin position="491"/>
        <end position="509"/>
    </location>
</feature>
<proteinExistence type="inferred from homology"/>
<dbReference type="KEGG" id="dko:I596_3004"/>
<keyword evidence="4 11" id="KW-0812">Transmembrane</keyword>
<dbReference type="GO" id="GO:0043952">
    <property type="term" value="P:protein transport by the Sec complex"/>
    <property type="evidence" value="ECO:0007669"/>
    <property type="project" value="UniProtKB-UniRule"/>
</dbReference>
<dbReference type="RefSeq" id="WP_067649237.1">
    <property type="nucleotide sequence ID" value="NZ_CP015249.1"/>
</dbReference>
<comment type="subcellular location">
    <subcellularLocation>
        <location evidence="1 11">Cell membrane</location>
        <topology evidence="1 11">Multi-pass membrane protein</topology>
    </subcellularLocation>
</comment>
<evidence type="ECO:0000259" key="12">
    <source>
        <dbReference type="Pfam" id="PF02355"/>
    </source>
</evidence>
<evidence type="ECO:0000256" key="7">
    <source>
        <dbReference type="ARBA" id="ARBA00023010"/>
    </source>
</evidence>
<dbReference type="GO" id="GO:0065002">
    <property type="term" value="P:intracellular protein transmembrane transport"/>
    <property type="evidence" value="ECO:0007669"/>
    <property type="project" value="UniProtKB-UniRule"/>
</dbReference>
<feature type="domain" description="Protein export membrane protein SecD/SecF C-terminal" evidence="12">
    <location>
        <begin position="444"/>
        <end position="610"/>
    </location>
</feature>
<dbReference type="Gene3D" id="3.30.70.3400">
    <property type="match status" value="2"/>
</dbReference>
<dbReference type="STRING" id="1300342.I596_3004"/>
<dbReference type="FunFam" id="1.20.1640.10:FF:000004">
    <property type="entry name" value="Protein translocase subunit SecD"/>
    <property type="match status" value="1"/>
</dbReference>
<protein>
    <recommendedName>
        <fullName evidence="10 11">Protein translocase subunit SecD</fullName>
    </recommendedName>
</protein>
<organism evidence="16 17">
    <name type="scientific">Dokdonella koreensis DS-123</name>
    <dbReference type="NCBI Taxonomy" id="1300342"/>
    <lineage>
        <taxon>Bacteria</taxon>
        <taxon>Pseudomonadati</taxon>
        <taxon>Pseudomonadota</taxon>
        <taxon>Gammaproteobacteria</taxon>
        <taxon>Lysobacterales</taxon>
        <taxon>Rhodanobacteraceae</taxon>
        <taxon>Dokdonella</taxon>
    </lineage>
</organism>
<feature type="domain" description="SecDF P1 head subdomain" evidence="15">
    <location>
        <begin position="312"/>
        <end position="441"/>
    </location>
</feature>
<evidence type="ECO:0000256" key="10">
    <source>
        <dbReference type="ARBA" id="ARBA00068220"/>
    </source>
</evidence>
<gene>
    <name evidence="11" type="primary">secD</name>
    <name evidence="16" type="ORF">I596_3004</name>
</gene>
<dbReference type="GO" id="GO:0005886">
    <property type="term" value="C:plasma membrane"/>
    <property type="evidence" value="ECO:0007669"/>
    <property type="project" value="UniProtKB-SubCell"/>
</dbReference>
<dbReference type="Pfam" id="PF13721">
    <property type="entry name" value="SecD-TM1"/>
    <property type="match status" value="1"/>
</dbReference>
<dbReference type="InterPro" id="IPR048631">
    <property type="entry name" value="SecD_1st"/>
</dbReference>
<feature type="domain" description="SecD export protein N-terminal TM" evidence="13">
    <location>
        <begin position="1"/>
        <end position="107"/>
    </location>
</feature>
<dbReference type="SUPFAM" id="SSF82866">
    <property type="entry name" value="Multidrug efflux transporter AcrB transmembrane domain"/>
    <property type="match status" value="1"/>
</dbReference>
<dbReference type="PATRIC" id="fig|1300342.3.peg.2930"/>